<proteinExistence type="predicted"/>
<feature type="domain" description="Mce/MlaD" evidence="2">
    <location>
        <begin position="44"/>
        <end position="125"/>
    </location>
</feature>
<dbReference type="InterPro" id="IPR024516">
    <property type="entry name" value="Mce_C"/>
</dbReference>
<feature type="transmembrane region" description="Helical" evidence="1">
    <location>
        <begin position="20"/>
        <end position="37"/>
    </location>
</feature>
<keyword evidence="1" id="KW-0472">Membrane</keyword>
<evidence type="ECO:0000259" key="2">
    <source>
        <dbReference type="Pfam" id="PF02470"/>
    </source>
</evidence>
<dbReference type="Proteomes" id="UP000192513">
    <property type="component" value="Unassembled WGS sequence"/>
</dbReference>
<dbReference type="InterPro" id="IPR052336">
    <property type="entry name" value="MlaD_Phospholipid_Transporter"/>
</dbReference>
<name>A0A1X0IEU5_9MYCO</name>
<dbReference type="PANTHER" id="PTHR33371">
    <property type="entry name" value="INTERMEMBRANE PHOSPHOLIPID TRANSPORT SYSTEM BINDING PROTEIN MLAD-RELATED"/>
    <property type="match status" value="1"/>
</dbReference>
<dbReference type="NCBIfam" id="TIGR00996">
    <property type="entry name" value="Mtu_fam_mce"/>
    <property type="match status" value="1"/>
</dbReference>
<keyword evidence="1" id="KW-1133">Transmembrane helix</keyword>
<dbReference type="AlphaFoldDB" id="A0A1X0IEU5"/>
<evidence type="ECO:0000313" key="5">
    <source>
        <dbReference type="Proteomes" id="UP000192513"/>
    </source>
</evidence>
<dbReference type="InterPro" id="IPR005693">
    <property type="entry name" value="Mce"/>
</dbReference>
<evidence type="ECO:0000256" key="1">
    <source>
        <dbReference type="SAM" id="Phobius"/>
    </source>
</evidence>
<keyword evidence="1" id="KW-0812">Transmembrane</keyword>
<accession>A0A1X0IEU5</accession>
<reference evidence="4 5" key="1">
    <citation type="submission" date="2017-02" db="EMBL/GenBank/DDBJ databases">
        <title>The new phylogeny of genus Mycobacterium.</title>
        <authorList>
            <person name="Tortoli E."/>
            <person name="Trovato A."/>
            <person name="Cirillo D.M."/>
        </authorList>
    </citation>
    <scope>NUCLEOTIDE SEQUENCE [LARGE SCALE GENOMIC DNA]</scope>
    <source>
        <strain evidence="4 5">DSM 45000</strain>
    </source>
</reference>
<comment type="caution">
    <text evidence="4">The sequence shown here is derived from an EMBL/GenBank/DDBJ whole genome shotgun (WGS) entry which is preliminary data.</text>
</comment>
<dbReference type="RefSeq" id="WP_083170890.1">
    <property type="nucleotide sequence ID" value="NZ_AP022619.1"/>
</dbReference>
<organism evidence="4 5">
    <name type="scientific">Mycobacterium paraseoulense</name>
    <dbReference type="NCBI Taxonomy" id="590652"/>
    <lineage>
        <taxon>Bacteria</taxon>
        <taxon>Bacillati</taxon>
        <taxon>Actinomycetota</taxon>
        <taxon>Actinomycetes</taxon>
        <taxon>Mycobacteriales</taxon>
        <taxon>Mycobacteriaceae</taxon>
        <taxon>Mycobacterium</taxon>
    </lineage>
</organism>
<dbReference type="STRING" id="590652.BST39_08020"/>
<dbReference type="Pfam" id="PF02470">
    <property type="entry name" value="MlaD"/>
    <property type="match status" value="1"/>
</dbReference>
<dbReference type="GO" id="GO:0051701">
    <property type="term" value="P:biological process involved in interaction with host"/>
    <property type="evidence" value="ECO:0007669"/>
    <property type="project" value="TreeGrafter"/>
</dbReference>
<gene>
    <name evidence="4" type="ORF">BST39_08020</name>
</gene>
<dbReference type="OrthoDB" id="3460188at2"/>
<dbReference type="GO" id="GO:0005576">
    <property type="term" value="C:extracellular region"/>
    <property type="evidence" value="ECO:0007669"/>
    <property type="project" value="TreeGrafter"/>
</dbReference>
<dbReference type="InterPro" id="IPR003399">
    <property type="entry name" value="Mce/MlaD"/>
</dbReference>
<dbReference type="EMBL" id="MVIE01000007">
    <property type="protein sequence ID" value="ORB43947.1"/>
    <property type="molecule type" value="Genomic_DNA"/>
</dbReference>
<feature type="domain" description="Mammalian cell entry C-terminal" evidence="3">
    <location>
        <begin position="131"/>
        <end position="378"/>
    </location>
</feature>
<sequence length="435" mass="46028">MTTPVKQNPQRIPPYRTAALVFLMVAAAVLGFVWLQFRGELTPTTHLTMLAPRAGLVMDPGSKVTYNGVEIGRVATISEVERDGSPAAKFVLNVNPKYIDFIPANVDANIRATTVFGNKYVSLTSPKNPAPQPITPQHVIDARSVTTEFNTLFETLTSITEKIDPVKLNLTLAAAAQALTGLGDKFGQSIVNANAILDDINPQMPQIRHDIQRLADLGDVYAKAAPDLLDSLNNAVITARTVHRQESDLDAALLAAAGLGNTGADIFARGGPYLQRGAADLVPTAQLLDTYSPEFFCTIRNYYDEEPAAYATTGGGNGYALKTMTELTSGLGGILTLPGLAGTAATMGLLGLAGLVGGAPNPFVYPDNLPRVNAHGGPGGAPGCWQTITHDLWPAPSLVVDTGASLAPYNHLETGSPYAIEYVWGRQVGDNTINP</sequence>
<protein>
    <submittedName>
        <fullName evidence="4">MCE-family protein MCE1A</fullName>
    </submittedName>
</protein>
<dbReference type="Pfam" id="PF11887">
    <property type="entry name" value="Mce4_CUP1"/>
    <property type="match status" value="1"/>
</dbReference>
<keyword evidence="5" id="KW-1185">Reference proteome</keyword>
<evidence type="ECO:0000313" key="4">
    <source>
        <dbReference type="EMBL" id="ORB43947.1"/>
    </source>
</evidence>
<evidence type="ECO:0000259" key="3">
    <source>
        <dbReference type="Pfam" id="PF11887"/>
    </source>
</evidence>
<dbReference type="PANTHER" id="PTHR33371:SF19">
    <property type="entry name" value="MCE-FAMILY PROTEIN MCE4A"/>
    <property type="match status" value="1"/>
</dbReference>